<dbReference type="AlphaFoldDB" id="A0A087SV45"/>
<evidence type="ECO:0000313" key="1">
    <source>
        <dbReference type="EMBL" id="KFM56734.1"/>
    </source>
</evidence>
<feature type="non-terminal residue" evidence="1">
    <location>
        <position position="43"/>
    </location>
</feature>
<evidence type="ECO:0000313" key="2">
    <source>
        <dbReference type="Proteomes" id="UP000054359"/>
    </source>
</evidence>
<keyword evidence="2" id="KW-1185">Reference proteome</keyword>
<protein>
    <submittedName>
        <fullName evidence="1">Uncharacterized protein</fullName>
    </submittedName>
</protein>
<name>A0A087SV45_STEMI</name>
<proteinExistence type="predicted"/>
<sequence>MQFLVKCDGKSTGSVSVCCCLFSDTQMGIVSELLEKCENTYYL</sequence>
<dbReference type="Proteomes" id="UP000054359">
    <property type="component" value="Unassembled WGS sequence"/>
</dbReference>
<dbReference type="EMBL" id="KK112101">
    <property type="protein sequence ID" value="KFM56734.1"/>
    <property type="molecule type" value="Genomic_DNA"/>
</dbReference>
<reference evidence="1 2" key="1">
    <citation type="submission" date="2013-11" db="EMBL/GenBank/DDBJ databases">
        <title>Genome sequencing of Stegodyphus mimosarum.</title>
        <authorList>
            <person name="Bechsgaard J."/>
        </authorList>
    </citation>
    <scope>NUCLEOTIDE SEQUENCE [LARGE SCALE GENOMIC DNA]</scope>
</reference>
<accession>A0A087SV45</accession>
<organism evidence="1 2">
    <name type="scientific">Stegodyphus mimosarum</name>
    <name type="common">African social velvet spider</name>
    <dbReference type="NCBI Taxonomy" id="407821"/>
    <lineage>
        <taxon>Eukaryota</taxon>
        <taxon>Metazoa</taxon>
        <taxon>Ecdysozoa</taxon>
        <taxon>Arthropoda</taxon>
        <taxon>Chelicerata</taxon>
        <taxon>Arachnida</taxon>
        <taxon>Araneae</taxon>
        <taxon>Araneomorphae</taxon>
        <taxon>Entelegynae</taxon>
        <taxon>Eresoidea</taxon>
        <taxon>Eresidae</taxon>
        <taxon>Stegodyphus</taxon>
    </lineage>
</organism>
<gene>
    <name evidence="1" type="ORF">X975_26651</name>
</gene>